<comment type="similarity">
    <text evidence="1">Belongs to the IST1 family.</text>
</comment>
<protein>
    <recommendedName>
        <fullName evidence="2">IST1 homolog</fullName>
    </recommendedName>
    <alternativeName>
        <fullName evidence="3">Charged multivesicular body protein 8</fullName>
    </alternativeName>
</protein>
<dbReference type="AlphaFoldDB" id="A0ABD2QNJ7"/>
<feature type="compositionally biased region" description="Polar residues" evidence="6">
    <location>
        <begin position="278"/>
        <end position="301"/>
    </location>
</feature>
<dbReference type="Pfam" id="PF03398">
    <property type="entry name" value="Ist1"/>
    <property type="match status" value="1"/>
</dbReference>
<dbReference type="InterPro" id="IPR042277">
    <property type="entry name" value="IST1-like"/>
</dbReference>
<comment type="function">
    <text evidence="4">ESCRT-III-like protein involved in cytokinesis, nuclear envelope reassembly and endosomal tubulation. Is required for efficient abscission during cytokinesis. Involved in recruiting VPS4A and/or VPS4B to the midbody of dividing cells. During late anaphase, involved in nuclear envelope reassembly and mitotic spindle disassembly together with the ESCRT-III complex: IST1 acts by mediating the recruitment of SPAST to the nuclear membrane, leading to microtubule severing. Recruited to the reforming nuclear envelope (NE) during anaphase by LEMD2. Regulates early endosomal tubulation together with the ESCRT-III complex by mediating the recruitment of SPAST.</text>
</comment>
<feature type="region of interest" description="Disordered" evidence="6">
    <location>
        <begin position="221"/>
        <end position="316"/>
    </location>
</feature>
<dbReference type="Gene3D" id="1.20.1260.60">
    <property type="entry name" value="Vacuolar protein sorting-associated protein Ist1"/>
    <property type="match status" value="1"/>
</dbReference>
<dbReference type="PANTHER" id="PTHR12161">
    <property type="entry name" value="IST1 FAMILY MEMBER"/>
    <property type="match status" value="1"/>
</dbReference>
<dbReference type="Proteomes" id="UP001626550">
    <property type="component" value="Unassembled WGS sequence"/>
</dbReference>
<comment type="caution">
    <text evidence="7">The sequence shown here is derived from an EMBL/GenBank/DDBJ whole genome shotgun (WGS) entry which is preliminary data.</text>
</comment>
<dbReference type="InterPro" id="IPR005061">
    <property type="entry name" value="Ist1"/>
</dbReference>
<gene>
    <name evidence="7" type="ORF">Ciccas_000266</name>
</gene>
<evidence type="ECO:0000256" key="2">
    <source>
        <dbReference type="ARBA" id="ARBA00014513"/>
    </source>
</evidence>
<evidence type="ECO:0000256" key="1">
    <source>
        <dbReference type="ARBA" id="ARBA00005536"/>
    </source>
</evidence>
<reference evidence="7 8" key="1">
    <citation type="submission" date="2024-11" db="EMBL/GenBank/DDBJ databases">
        <title>Adaptive evolution of stress response genes in parasites aligns with host niche diversity.</title>
        <authorList>
            <person name="Hahn C."/>
            <person name="Resl P."/>
        </authorList>
    </citation>
    <scope>NUCLEOTIDE SEQUENCE [LARGE SCALE GENOMIC DNA]</scope>
    <source>
        <strain evidence="7">EGGRZ-B1_66</strain>
        <tissue evidence="7">Body</tissue>
    </source>
</reference>
<dbReference type="PANTHER" id="PTHR12161:SF5">
    <property type="entry name" value="IST1 HOMOLOG"/>
    <property type="match status" value="1"/>
</dbReference>
<evidence type="ECO:0000256" key="4">
    <source>
        <dbReference type="ARBA" id="ARBA00046124"/>
    </source>
</evidence>
<evidence type="ECO:0000313" key="7">
    <source>
        <dbReference type="EMBL" id="KAL3321064.1"/>
    </source>
</evidence>
<evidence type="ECO:0000256" key="5">
    <source>
        <dbReference type="ARBA" id="ARBA00046920"/>
    </source>
</evidence>
<evidence type="ECO:0000256" key="3">
    <source>
        <dbReference type="ARBA" id="ARBA00032374"/>
    </source>
</evidence>
<sequence length="330" mass="37261">MSFFESGPNMNKLKTNLSIAIQRLKVLQKKKTEISEKTRAEIANLIKINKLDRARIRCEVIIRDDYTIEVYDVLELLCEILVSRFALIQSQKEIDKSLEETFATIIWCGSRLQVDIPEFKTIIDQFTLKYGKKYIHECLTDEKFKVRQDVMKKLKVEAIPSNLTEMYLAEISKSYNVAFAPDPSKLAGEFTENLIKFDPDEQFIPDSDIGFPTPGTSALFPHNTGAPYPTMGPSFEDEKKSSTTSSDFNPDDASIGIFPTGPPPAYNDKPAVKKIVSDSFNDPSEPNTNTLPSLPKFNTNGVPDASAPPDQEEDVDFDALNKRFEQLRKK</sequence>
<proteinExistence type="inferred from homology"/>
<organism evidence="7 8">
    <name type="scientific">Cichlidogyrus casuarinus</name>
    <dbReference type="NCBI Taxonomy" id="1844966"/>
    <lineage>
        <taxon>Eukaryota</taxon>
        <taxon>Metazoa</taxon>
        <taxon>Spiralia</taxon>
        <taxon>Lophotrochozoa</taxon>
        <taxon>Platyhelminthes</taxon>
        <taxon>Monogenea</taxon>
        <taxon>Monopisthocotylea</taxon>
        <taxon>Dactylogyridea</taxon>
        <taxon>Ancyrocephalidae</taxon>
        <taxon>Cichlidogyrus</taxon>
    </lineage>
</organism>
<dbReference type="EMBL" id="JBJKFK010000013">
    <property type="protein sequence ID" value="KAL3321064.1"/>
    <property type="molecule type" value="Genomic_DNA"/>
</dbReference>
<dbReference type="FunFam" id="1.20.1260.60:FF:000002">
    <property type="entry name" value="Vacuolar protein sorting-associated protein IST1"/>
    <property type="match status" value="1"/>
</dbReference>
<evidence type="ECO:0000256" key="6">
    <source>
        <dbReference type="SAM" id="MobiDB-lite"/>
    </source>
</evidence>
<comment type="subunit">
    <text evidence="5">Interacts with CHMP1A, CHMP1B, VPS4A and VTA1. Interacts with SPAST, STAMBP, and USP8. May interact with VPS37B. May associate with the ESCRT-I complex. Interacts with MITD1, in competition with VSP4. Interacts with SPART (via MIT domain); leading to the recruitment of SPART to midbodies. Interacts with SPAST.</text>
</comment>
<evidence type="ECO:0000313" key="8">
    <source>
        <dbReference type="Proteomes" id="UP001626550"/>
    </source>
</evidence>
<keyword evidence="8" id="KW-1185">Reference proteome</keyword>
<accession>A0ABD2QNJ7</accession>
<name>A0ABD2QNJ7_9PLAT</name>